<accession>A0ABR9DQQ0</accession>
<proteinExistence type="predicted"/>
<sequence length="232" mass="25523">MVRAHLEKLLAAAAPHDRLPTERDLATALDVSRPTVRQALANLEADGLVYRVQGAGTFVADHRITKTIELTSFSEDMRARGVTPASRTVVGEIVPAGPRIGPALDVPPASDVLHLERVRTADGAPVCHEDVWLPGWLGSEILDEVATTSLYDTLDRRGAQVDRAEQTIAATVLDPRTADLLEAPHHSAALHVTRTSYDVRGRVVEHAVTTYRGDRYDYRLTIHRHPRQESSR</sequence>
<name>A0ABR9DQQ0_9MICO</name>
<dbReference type="Pfam" id="PF07702">
    <property type="entry name" value="UTRA"/>
    <property type="match status" value="1"/>
</dbReference>
<dbReference type="SMART" id="SM00345">
    <property type="entry name" value="HTH_GNTR"/>
    <property type="match status" value="1"/>
</dbReference>
<dbReference type="CDD" id="cd07377">
    <property type="entry name" value="WHTH_GntR"/>
    <property type="match status" value="1"/>
</dbReference>
<evidence type="ECO:0000256" key="3">
    <source>
        <dbReference type="ARBA" id="ARBA00023163"/>
    </source>
</evidence>
<keyword evidence="2" id="KW-0238">DNA-binding</keyword>
<dbReference type="Pfam" id="PF00392">
    <property type="entry name" value="GntR"/>
    <property type="match status" value="1"/>
</dbReference>
<keyword evidence="6" id="KW-1185">Reference proteome</keyword>
<comment type="caution">
    <text evidence="5">The sequence shown here is derived from an EMBL/GenBank/DDBJ whole genome shotgun (WGS) entry which is preliminary data.</text>
</comment>
<dbReference type="InterPro" id="IPR050679">
    <property type="entry name" value="Bact_HTH_transcr_reg"/>
</dbReference>
<dbReference type="Proteomes" id="UP000642107">
    <property type="component" value="Unassembled WGS sequence"/>
</dbReference>
<dbReference type="SUPFAM" id="SSF46785">
    <property type="entry name" value="Winged helix' DNA-binding domain"/>
    <property type="match status" value="1"/>
</dbReference>
<evidence type="ECO:0000259" key="4">
    <source>
        <dbReference type="PROSITE" id="PS50949"/>
    </source>
</evidence>
<evidence type="ECO:0000313" key="6">
    <source>
        <dbReference type="Proteomes" id="UP000642107"/>
    </source>
</evidence>
<dbReference type="InterPro" id="IPR036390">
    <property type="entry name" value="WH_DNA-bd_sf"/>
</dbReference>
<feature type="domain" description="HTH gntR-type" evidence="4">
    <location>
        <begin position="1"/>
        <end position="62"/>
    </location>
</feature>
<organism evidence="5 6">
    <name type="scientific">Flavimobilis rhizosphaerae</name>
    <dbReference type="NCBI Taxonomy" id="2775421"/>
    <lineage>
        <taxon>Bacteria</taxon>
        <taxon>Bacillati</taxon>
        <taxon>Actinomycetota</taxon>
        <taxon>Actinomycetes</taxon>
        <taxon>Micrococcales</taxon>
        <taxon>Jonesiaceae</taxon>
        <taxon>Flavimobilis</taxon>
    </lineage>
</organism>
<dbReference type="SUPFAM" id="SSF64288">
    <property type="entry name" value="Chorismate lyase-like"/>
    <property type="match status" value="1"/>
</dbReference>
<gene>
    <name evidence="5" type="ORF">IGS67_08120</name>
</gene>
<reference evidence="5 6" key="1">
    <citation type="submission" date="2020-09" db="EMBL/GenBank/DDBJ databases">
        <title>Flavimobilis rhizosphaerae sp. nov., isolated from rhizosphere soil of Spartina alterniflora.</title>
        <authorList>
            <person name="Hanqin C."/>
        </authorList>
    </citation>
    <scope>NUCLEOTIDE SEQUENCE [LARGE SCALE GENOMIC DNA]</scope>
    <source>
        <strain evidence="5 6">GY 10621</strain>
    </source>
</reference>
<dbReference type="SMART" id="SM00866">
    <property type="entry name" value="UTRA"/>
    <property type="match status" value="1"/>
</dbReference>
<evidence type="ECO:0000313" key="5">
    <source>
        <dbReference type="EMBL" id="MBD9699454.1"/>
    </source>
</evidence>
<dbReference type="RefSeq" id="WP_192279479.1">
    <property type="nucleotide sequence ID" value="NZ_JACZDF010000003.1"/>
</dbReference>
<evidence type="ECO:0000256" key="1">
    <source>
        <dbReference type="ARBA" id="ARBA00023015"/>
    </source>
</evidence>
<dbReference type="InterPro" id="IPR036388">
    <property type="entry name" value="WH-like_DNA-bd_sf"/>
</dbReference>
<evidence type="ECO:0000256" key="2">
    <source>
        <dbReference type="ARBA" id="ARBA00023125"/>
    </source>
</evidence>
<keyword evidence="1" id="KW-0805">Transcription regulation</keyword>
<dbReference type="InterPro" id="IPR000524">
    <property type="entry name" value="Tscrpt_reg_HTH_GntR"/>
</dbReference>
<dbReference type="InterPro" id="IPR011663">
    <property type="entry name" value="UTRA"/>
</dbReference>
<dbReference type="Gene3D" id="3.40.1410.10">
    <property type="entry name" value="Chorismate lyase-like"/>
    <property type="match status" value="1"/>
</dbReference>
<keyword evidence="3" id="KW-0804">Transcription</keyword>
<protein>
    <submittedName>
        <fullName evidence="5">GntR family transcriptional regulator</fullName>
    </submittedName>
</protein>
<dbReference type="PANTHER" id="PTHR44846:SF1">
    <property type="entry name" value="MANNOSYL-D-GLYCERATE TRANSPORT_METABOLISM SYSTEM REPRESSOR MNGR-RELATED"/>
    <property type="match status" value="1"/>
</dbReference>
<dbReference type="EMBL" id="JACZDF010000003">
    <property type="protein sequence ID" value="MBD9699454.1"/>
    <property type="molecule type" value="Genomic_DNA"/>
</dbReference>
<dbReference type="Gene3D" id="1.10.10.10">
    <property type="entry name" value="Winged helix-like DNA-binding domain superfamily/Winged helix DNA-binding domain"/>
    <property type="match status" value="1"/>
</dbReference>
<dbReference type="InterPro" id="IPR028978">
    <property type="entry name" value="Chorismate_lyase_/UTRA_dom_sf"/>
</dbReference>
<dbReference type="PROSITE" id="PS50949">
    <property type="entry name" value="HTH_GNTR"/>
    <property type="match status" value="1"/>
</dbReference>
<dbReference type="PRINTS" id="PR00035">
    <property type="entry name" value="HTHGNTR"/>
</dbReference>
<dbReference type="PANTHER" id="PTHR44846">
    <property type="entry name" value="MANNOSYL-D-GLYCERATE TRANSPORT/METABOLISM SYSTEM REPRESSOR MNGR-RELATED"/>
    <property type="match status" value="1"/>
</dbReference>